<dbReference type="InterPro" id="IPR024361">
    <property type="entry name" value="BACON"/>
</dbReference>
<protein>
    <submittedName>
        <fullName evidence="2">Quinoprotein amine dehydrogenase</fullName>
    </submittedName>
</protein>
<dbReference type="InterPro" id="IPR013783">
    <property type="entry name" value="Ig-like_fold"/>
</dbReference>
<comment type="caution">
    <text evidence="2">The sequence shown here is derived from an EMBL/GenBank/DDBJ whole genome shotgun (WGS) entry which is preliminary data.</text>
</comment>
<dbReference type="Gene3D" id="2.130.10.10">
    <property type="entry name" value="YVTN repeat-like/Quinoprotein amine dehydrogenase"/>
    <property type="match status" value="1"/>
</dbReference>
<keyword evidence="3" id="KW-1185">Reference proteome</keyword>
<dbReference type="RefSeq" id="WP_161009030.1">
    <property type="nucleotide sequence ID" value="NZ_WWCN01000017.1"/>
</dbReference>
<evidence type="ECO:0000313" key="2">
    <source>
        <dbReference type="EMBL" id="MYM25579.1"/>
    </source>
</evidence>
<dbReference type="InterPro" id="IPR015943">
    <property type="entry name" value="WD40/YVTN_repeat-like_dom_sf"/>
</dbReference>
<reference evidence="2 3" key="1">
    <citation type="submission" date="2019-12" db="EMBL/GenBank/DDBJ databases">
        <title>Novel species isolated from a subtropical stream in China.</title>
        <authorList>
            <person name="Lu H."/>
        </authorList>
    </citation>
    <scope>NUCLEOTIDE SEQUENCE [LARGE SCALE GENOMIC DNA]</scope>
    <source>
        <strain evidence="2 3">FT135W</strain>
    </source>
</reference>
<accession>A0A6L8KDM5</accession>
<proteinExistence type="predicted"/>
<feature type="domain" description="BACON" evidence="1">
    <location>
        <begin position="178"/>
        <end position="244"/>
    </location>
</feature>
<dbReference type="Proteomes" id="UP000479335">
    <property type="component" value="Unassembled WGS sequence"/>
</dbReference>
<dbReference type="AlphaFoldDB" id="A0A6L8KDM5"/>
<dbReference type="Pfam" id="PF19190">
    <property type="entry name" value="BACON_2"/>
    <property type="match status" value="2"/>
</dbReference>
<evidence type="ECO:0000313" key="3">
    <source>
        <dbReference type="Proteomes" id="UP000479335"/>
    </source>
</evidence>
<dbReference type="SUPFAM" id="SSF50974">
    <property type="entry name" value="Nitrous oxide reductase, N-terminal domain"/>
    <property type="match status" value="1"/>
</dbReference>
<feature type="domain" description="BACON" evidence="1">
    <location>
        <begin position="278"/>
        <end position="317"/>
    </location>
</feature>
<dbReference type="Gene3D" id="2.60.40.10">
    <property type="entry name" value="Immunoglobulins"/>
    <property type="match status" value="2"/>
</dbReference>
<evidence type="ECO:0000259" key="1">
    <source>
        <dbReference type="Pfam" id="PF19190"/>
    </source>
</evidence>
<dbReference type="InterPro" id="IPR011045">
    <property type="entry name" value="N2O_reductase_N"/>
</dbReference>
<dbReference type="PROSITE" id="PS51257">
    <property type="entry name" value="PROKAR_LIPOPROTEIN"/>
    <property type="match status" value="1"/>
</dbReference>
<organism evidence="2 3">
    <name type="scientific">Duganella flavida</name>
    <dbReference type="NCBI Taxonomy" id="2692175"/>
    <lineage>
        <taxon>Bacteria</taxon>
        <taxon>Pseudomonadati</taxon>
        <taxon>Pseudomonadota</taxon>
        <taxon>Betaproteobacteria</taxon>
        <taxon>Burkholderiales</taxon>
        <taxon>Oxalobacteraceae</taxon>
        <taxon>Telluria group</taxon>
        <taxon>Duganella</taxon>
    </lineage>
</organism>
<sequence length="867" mass="87303">MLRLRPAYAAVPLIIAALLTGCGGGGGGSTGGGSTAPAASPALSFTPASVTASAVAGTSLTVNVIAAVARPSDFSGATVFASVTDANNTILPSSTVVRDSDSQYHAVLLTSPSLAAGSYTGSFNVRLCKDSACTSQFPGSPVALPYNLTVIPAGSATFSAVPAMSLDASAQPGITAPAAVNVAISATGRSWTASNGGASWLKLSAASGTGDSSLSISYDASGLAQGTYSTKLTVNSNDSLVVTLPVKLTVLPPGLVLGSNSITINAINGAAIPPQIVSLDTDNKISAGWTASSDTAWLSVSPTSGATPATTVLTVDPTIGTLASGSYTGNITITPAGLTTRKLPVTLNLSKATLATSPSTITLGGTYGRDFTIGQTLALSLNTGTLSWPWSLGTVPSWATVTATAGTINAAGTSIAVKAKPANASTGTSSALLSATAAVNGDAVMTSVLLALNKDQHKLLPAETAVAFVSTPGWSRLTRTISVADNYDSFGGMSASSDQSWLVVGVSADKLVLTADPSQLLSDTLSTATITITATDPDATAPEVIRVALWKGAAAPSAASTAALRYTNVTTDPARPYAYLHNGGAVIDVYNVYTGLKESSITGFSAHLGDMAVTPNGDTLYVVDIDNARLTAVKLSTRTISQQLPLASPGTKATRLKLIRPNGVEMLLLSDGQLFLTSSLARIGTLPLSTGGALSASSNGKRIVQQDEGNTTVTHTSATVDYAAMGGGTLFAAKLAPASHTSPGTQGADVWLSADGTRVYSAAASPKSCVIMNGADLAILGYMVIGDAAPNNIEVALDGRIFCGGAARAGSSDIYMYDSTGAKVLQQYKLSTTGKQLLPRQMAVSGDGWVVVAITDDGVVTFLPIGP</sequence>
<gene>
    <name evidence="2" type="ORF">GTP46_23385</name>
</gene>
<name>A0A6L8KDM5_9BURK</name>
<dbReference type="EMBL" id="WWCN01000017">
    <property type="protein sequence ID" value="MYM25579.1"/>
    <property type="molecule type" value="Genomic_DNA"/>
</dbReference>